<organism evidence="1 2">
    <name type="scientific">Trifolium pratense</name>
    <name type="common">Red clover</name>
    <dbReference type="NCBI Taxonomy" id="57577"/>
    <lineage>
        <taxon>Eukaryota</taxon>
        <taxon>Viridiplantae</taxon>
        <taxon>Streptophyta</taxon>
        <taxon>Embryophyta</taxon>
        <taxon>Tracheophyta</taxon>
        <taxon>Spermatophyta</taxon>
        <taxon>Magnoliopsida</taxon>
        <taxon>eudicotyledons</taxon>
        <taxon>Gunneridae</taxon>
        <taxon>Pentapetalae</taxon>
        <taxon>rosids</taxon>
        <taxon>fabids</taxon>
        <taxon>Fabales</taxon>
        <taxon>Fabaceae</taxon>
        <taxon>Papilionoideae</taxon>
        <taxon>50 kb inversion clade</taxon>
        <taxon>NPAAA clade</taxon>
        <taxon>Hologalegina</taxon>
        <taxon>IRL clade</taxon>
        <taxon>Trifolieae</taxon>
        <taxon>Trifolium</taxon>
    </lineage>
</organism>
<evidence type="ECO:0000313" key="2">
    <source>
        <dbReference type="Proteomes" id="UP001177021"/>
    </source>
</evidence>
<keyword evidence="2" id="KW-1185">Reference proteome</keyword>
<evidence type="ECO:0000313" key="1">
    <source>
        <dbReference type="EMBL" id="CAJ2639472.1"/>
    </source>
</evidence>
<comment type="caution">
    <text evidence="1">The sequence shown here is derived from an EMBL/GenBank/DDBJ whole genome shotgun (WGS) entry which is preliminary data.</text>
</comment>
<name>A0ACB0J4T7_TRIPR</name>
<sequence>MGTRITTLLFFLTFFFLNSNAAQNPIKTVVILVMENRSFDHMLGWMKKLNPNINGVTGSESLPLSITDPNSKRIFYKNEAKYVDPDPGHSFQAIREQIFGSEDTSADPAPMNGFAQQAYSMDNTTNMSQEVMNGFEPDHVAVYKSLVSEFAVFDRWFASVPASTQPNRLYVHSATSGGATSNVAKLLAMGYPQQTIFDSLHDNGFDFGIYYQNIPATLFYRNLRKLKYVLKFHLYETFKRHAKDGKLPNYVVVEQRYTDTKLFPGNDDHPSHDVYQGQMFVKEVYETLRASPQWNETLFLITYDEHGGFYDHVATPVRGVPSPDGIMGPEPFNFTFNRLGVRVPTIAISPWIEKGTVVHGPNGSPTPTSEYEHSSIAATVKKIFNLPKFLTKRDEWAGTFEGIVQTRTEPRTDCPEQLPTPEKLRKGEANEDAKLSEFQQELIQLAAVLKGDNILTSYPNTIGKDMSVKQGKDYMDEAVKRFFEAGRYAKKMGVSDEHIVKMKPSLTTRSSKNSNKNP</sequence>
<accession>A0ACB0J4T7</accession>
<proteinExistence type="predicted"/>
<dbReference type="EMBL" id="CASHSV030000024">
    <property type="protein sequence ID" value="CAJ2639472.1"/>
    <property type="molecule type" value="Genomic_DNA"/>
</dbReference>
<gene>
    <name evidence="1" type="ORF">MILVUS5_LOCUS9489</name>
</gene>
<reference evidence="1" key="1">
    <citation type="submission" date="2023-10" db="EMBL/GenBank/DDBJ databases">
        <authorList>
            <person name="Rodriguez Cubillos JULIANA M."/>
            <person name="De Vega J."/>
        </authorList>
    </citation>
    <scope>NUCLEOTIDE SEQUENCE</scope>
</reference>
<dbReference type="Proteomes" id="UP001177021">
    <property type="component" value="Unassembled WGS sequence"/>
</dbReference>
<protein>
    <submittedName>
        <fullName evidence="1">Uncharacterized protein</fullName>
    </submittedName>
</protein>